<dbReference type="EMBL" id="DABGKQ010000030">
    <property type="protein sequence ID" value="HAJ5806158.1"/>
    <property type="molecule type" value="Genomic_DNA"/>
</dbReference>
<dbReference type="EMBL" id="AASUOH010000032">
    <property type="protein sequence ID" value="EFH0045193.1"/>
    <property type="molecule type" value="Genomic_DNA"/>
</dbReference>
<dbReference type="AlphaFoldDB" id="A0A0J2DTQ7"/>
<reference evidence="2" key="4">
    <citation type="submission" date="2019-11" db="EMBL/GenBank/DDBJ databases">
        <authorList>
            <consortium name="NCBI Pathogen Detection Project"/>
        </authorList>
    </citation>
    <scope>NUCLEOTIDE SEQUENCE</scope>
    <source>
        <strain evidence="2">Ecoli[ST-405]</strain>
    </source>
</reference>
<evidence type="ECO:0000313" key="4">
    <source>
        <dbReference type="Proteomes" id="UP000438958"/>
    </source>
</evidence>
<reference evidence="2 6" key="1">
    <citation type="journal article" date="2018" name="Genome Biol.">
        <title>SKESA: strategic k-mer extension for scrupulous assemblies.</title>
        <authorList>
            <person name="Souvorov A."/>
            <person name="Agarwala R."/>
            <person name="Lipman D.J."/>
        </authorList>
    </citation>
    <scope>NUCLEOTIDE SEQUENCE [LARGE SCALE GENOMIC DNA]</scope>
    <source>
        <strain evidence="2">Ecoli[ST-405]</strain>
        <strain evidence="6">ecoli[ST-405]</strain>
    </source>
</reference>
<evidence type="ECO:0000313" key="6">
    <source>
        <dbReference type="Proteomes" id="UP000842519"/>
    </source>
</evidence>
<reference evidence="1 5" key="2">
    <citation type="submission" date="2018-08" db="EMBL/GenBank/DDBJ databases">
        <authorList>
            <consortium name="PulseNet: The National Subtyping Network for Foodborne Disease Surveillance"/>
            <person name="Tarr C.L."/>
            <person name="Trees E."/>
            <person name="Katz L.S."/>
            <person name="Carleton-Romer H.A."/>
            <person name="Stroika S."/>
            <person name="Kucerova Z."/>
            <person name="Roache K.F."/>
            <person name="Sabol A.L."/>
            <person name="Besser J."/>
            <person name="Gerner-Smidt P."/>
        </authorList>
    </citation>
    <scope>NUCLEOTIDE SEQUENCE [LARGE SCALE GENOMIC DNA]</scope>
    <source>
        <strain evidence="1 5">PNUSAE004760</strain>
    </source>
</reference>
<dbReference type="GeneID" id="86946499"/>
<sequence length="264" mass="29888">MDIRKDLESVAQYISRLLSIGYEFSRFDKDWVHLKNEEDFRFISRIPFATRNKVEAVYAEGRDMALYMSDELLSINSDFSKFPTLTAIIERFKDTWVYGNYDSEVPNIAKKTCEENAVQLWSVEQMCSLFKKQEQLLAAVRITLQMLQDSDLYKMENGLPLMKQEANIHVSGISGSSINIHSSGATATTTTNYNEPTIFNEMIEAIKSKNFDGATESHLIDNVQALAASHQSGCFKEAYKDFINNVSAHITVFTPFLAGISSLL</sequence>
<comment type="caution">
    <text evidence="1">The sequence shown here is derived from an EMBL/GenBank/DDBJ whole genome shotgun (WGS) entry which is preliminary data.</text>
</comment>
<accession>A0A0J3VDG4</accession>
<reference evidence="3 4" key="3">
    <citation type="journal article" date="2019" name="Nat. Med.">
        <title>A library of human gut bacterial isolates paired with longitudinal multiomics data enables mechanistic microbiome research.</title>
        <authorList>
            <person name="Poyet M."/>
            <person name="Groussin M."/>
            <person name="Gibbons S.M."/>
            <person name="Avila-Pacheco J."/>
            <person name="Jiang X."/>
            <person name="Kearney S.M."/>
            <person name="Perrotta A.R."/>
            <person name="Berdy B."/>
            <person name="Zhao S."/>
            <person name="Lieberman T.D."/>
            <person name="Swanson P.K."/>
            <person name="Smith M."/>
            <person name="Roesemann S."/>
            <person name="Alexander J.E."/>
            <person name="Rich S.A."/>
            <person name="Livny J."/>
            <person name="Vlamakis H."/>
            <person name="Clish C."/>
            <person name="Bullock K."/>
            <person name="Deik A."/>
            <person name="Scott J."/>
            <person name="Pierce K.A."/>
            <person name="Xavier R.J."/>
            <person name="Alm E.J."/>
        </authorList>
    </citation>
    <scope>NUCLEOTIDE SEQUENCE [LARGE SCALE GENOMIC DNA]</scope>
    <source>
        <strain evidence="3 4">BIOML-A382</strain>
    </source>
</reference>
<evidence type="ECO:0008006" key="7">
    <source>
        <dbReference type="Google" id="ProtNLM"/>
    </source>
</evidence>
<protein>
    <recommendedName>
        <fullName evidence="7">AbiTii domain-containing protein</fullName>
    </recommendedName>
</protein>
<gene>
    <name evidence="1" type="ORF">BKL28_004040</name>
    <name evidence="3" type="ORF">GKF66_27780</name>
    <name evidence="2" type="ORF">HLZ39_16980</name>
</gene>
<dbReference type="RefSeq" id="WP_000354607.1">
    <property type="nucleotide sequence ID" value="NZ_AP019803.1"/>
</dbReference>
<evidence type="ECO:0000313" key="3">
    <source>
        <dbReference type="EMBL" id="MSI72478.1"/>
    </source>
</evidence>
<accession>A0A0J2DTQ7</accession>
<name>A0A0J2DTQ7_ECOLX</name>
<dbReference type="Proteomes" id="UP000842519">
    <property type="component" value="Unassembled WGS sequence"/>
</dbReference>
<evidence type="ECO:0000313" key="1">
    <source>
        <dbReference type="EMBL" id="EFH0045193.1"/>
    </source>
</evidence>
<proteinExistence type="predicted"/>
<dbReference type="Proteomes" id="UP000438958">
    <property type="component" value="Unassembled WGS sequence"/>
</dbReference>
<dbReference type="EMBL" id="WKUE01000177">
    <property type="protein sequence ID" value="MSI72478.1"/>
    <property type="molecule type" value="Genomic_DNA"/>
</dbReference>
<organism evidence="1 5">
    <name type="scientific">Escherichia coli</name>
    <dbReference type="NCBI Taxonomy" id="562"/>
    <lineage>
        <taxon>Bacteria</taxon>
        <taxon>Pseudomonadati</taxon>
        <taxon>Pseudomonadota</taxon>
        <taxon>Gammaproteobacteria</taxon>
        <taxon>Enterobacterales</taxon>
        <taxon>Enterobacteriaceae</taxon>
        <taxon>Escherichia</taxon>
    </lineage>
</organism>
<evidence type="ECO:0000313" key="2">
    <source>
        <dbReference type="EMBL" id="HAJ5806158.1"/>
    </source>
</evidence>
<evidence type="ECO:0000313" key="5">
    <source>
        <dbReference type="Proteomes" id="UP000528199"/>
    </source>
</evidence>
<dbReference type="Proteomes" id="UP000528199">
    <property type="component" value="Unassembled WGS sequence"/>
</dbReference>